<organism evidence="9 10">
    <name type="scientific">Lactococcus lactis subsp. lactis</name>
    <name type="common">Streptococcus lactis</name>
    <dbReference type="NCBI Taxonomy" id="1360"/>
    <lineage>
        <taxon>Bacteria</taxon>
        <taxon>Bacillati</taxon>
        <taxon>Bacillota</taxon>
        <taxon>Bacilli</taxon>
        <taxon>Lactobacillales</taxon>
        <taxon>Streptococcaceae</taxon>
        <taxon>Lactococcus</taxon>
    </lineage>
</organism>
<evidence type="ECO:0000313" key="10">
    <source>
        <dbReference type="Proteomes" id="UP000053719"/>
    </source>
</evidence>
<comment type="catalytic activity">
    <reaction evidence="6">
        <text>an N(4)-(oligosaccharide-(1-&gt;3)-[oligosaccharide-(1-&gt;6)]-beta-D-Man-(1-&gt;4)-beta-D-GlcNAc-(1-&gt;4)-alpha-D-GlcNAc)-L-asparaginyl-[protein] + H2O = an oligosaccharide-(1-&gt;3)-[oligosaccharide-(1-&gt;6)]-beta-D-Man-(1-&gt;4)-D-GlcNAc + N(4)-(N-acetyl-beta-D-glucosaminyl)-L-asparaginyl-[protein]</text>
        <dbReference type="Rhea" id="RHEA:73067"/>
        <dbReference type="Rhea" id="RHEA-COMP:12603"/>
        <dbReference type="Rhea" id="RHEA-COMP:18176"/>
        <dbReference type="ChEBI" id="CHEBI:15377"/>
        <dbReference type="ChEBI" id="CHEBI:132248"/>
        <dbReference type="ChEBI" id="CHEBI:192714"/>
        <dbReference type="ChEBI" id="CHEBI:192715"/>
        <dbReference type="EC" id="3.2.1.96"/>
    </reaction>
</comment>
<protein>
    <recommendedName>
        <fullName evidence="2">mannosyl-glycoprotein endo-beta-N-acetylglucosaminidase</fullName>
        <ecNumber evidence="2">3.2.1.96</ecNumber>
    </recommendedName>
</protein>
<dbReference type="InterPro" id="IPR001579">
    <property type="entry name" value="Glyco_hydro_18_chit_AS"/>
</dbReference>
<dbReference type="Gene3D" id="3.20.20.80">
    <property type="entry name" value="Glycosidases"/>
    <property type="match status" value="1"/>
</dbReference>
<evidence type="ECO:0000256" key="5">
    <source>
        <dbReference type="ARBA" id="ARBA00023295"/>
    </source>
</evidence>
<reference evidence="10" key="1">
    <citation type="submission" date="2015-10" db="EMBL/GenBank/DDBJ databases">
        <title>Draft Genome Sequences of 11 Lactococcus lactis subspecies cremoris strains.</title>
        <authorList>
            <person name="Wels M."/>
            <person name="Backus L."/>
            <person name="Boekhorst J."/>
            <person name="Dijkstra A."/>
            <person name="Beerthuizen M."/>
            <person name="Kelly W."/>
            <person name="Siezen R."/>
            <person name="Bachmann H."/>
            <person name="Van Hijum S."/>
        </authorList>
    </citation>
    <scope>NUCLEOTIDE SEQUENCE [LARGE SCALE GENOMIC DNA]</scope>
    <source>
        <strain evidence="10">M20</strain>
    </source>
</reference>
<feature type="signal peptide" evidence="7">
    <location>
        <begin position="1"/>
        <end position="28"/>
    </location>
</feature>
<keyword evidence="3 7" id="KW-0732">Signal</keyword>
<dbReference type="GO" id="GO:0033925">
    <property type="term" value="F:mannosyl-glycoprotein endo-beta-N-acetylglucosaminidase activity"/>
    <property type="evidence" value="ECO:0007669"/>
    <property type="project" value="UniProtKB-EC"/>
</dbReference>
<dbReference type="InterPro" id="IPR017853">
    <property type="entry name" value="GH"/>
</dbReference>
<comment type="caution">
    <text evidence="9">The sequence shown here is derived from an EMBL/GenBank/DDBJ whole genome shotgun (WGS) entry which is preliminary data.</text>
</comment>
<sequence>MKKIKFCIFTTLILAGVIMAILPISVHAQAKAEKPLTMVYYRAWRDKMMKGVNTNLTDENWLSMDEIPYGIDIVNVFSFVPQGEDEKAAPFFNKLKSSYAPNLHARGVKLTKAIDYSELLKVPHIGKFPTKEEFEAYANKLLDEHVRQYGLDGLDIDMESYPSADDIALANGVIKALSKYIGPLANNDTVFVYDTNASNLAPLREIEDSFTYLGYQQYGSNDVRTSKAIKDYEGVIPKSRFMPGLAFPEEQDNNRWYDTREPYEESNVYKVAKFTANNKLYGMFLYALDRDGRTYNEFDLNHIAPSNFLWTKTAILQIKGFTLADAKKIAIHNWNRVGQGSENQRNILEKIDKAQSIYEVNKILLGSSGNFKNDGVSLAFDPMYELILMSKENK</sequence>
<dbReference type="Pfam" id="PF23916">
    <property type="entry name" value="TIM-barrel_EndoS"/>
    <property type="match status" value="1"/>
</dbReference>
<dbReference type="EC" id="3.2.1.96" evidence="2"/>
<name>A0A0V8E363_LACLL</name>
<evidence type="ECO:0000256" key="6">
    <source>
        <dbReference type="ARBA" id="ARBA00034414"/>
    </source>
</evidence>
<evidence type="ECO:0000256" key="7">
    <source>
        <dbReference type="SAM" id="SignalP"/>
    </source>
</evidence>
<evidence type="ECO:0000256" key="2">
    <source>
        <dbReference type="ARBA" id="ARBA00012566"/>
    </source>
</evidence>
<accession>A0A0V8E363</accession>
<proteinExistence type="inferred from homology"/>
<evidence type="ECO:0000256" key="3">
    <source>
        <dbReference type="ARBA" id="ARBA00022729"/>
    </source>
</evidence>
<dbReference type="EMBL" id="LKLU01000092">
    <property type="protein sequence ID" value="KSU20258.1"/>
    <property type="molecule type" value="Genomic_DNA"/>
</dbReference>
<dbReference type="AlphaFoldDB" id="A0A0V8E363"/>
<evidence type="ECO:0000259" key="8">
    <source>
        <dbReference type="Pfam" id="PF23916"/>
    </source>
</evidence>
<feature type="domain" description="Endo-beta-N-acetylglucosaminidase EndoS/F2-like TIM-barrel" evidence="8">
    <location>
        <begin position="39"/>
        <end position="284"/>
    </location>
</feature>
<evidence type="ECO:0000256" key="1">
    <source>
        <dbReference type="ARBA" id="ARBA00009336"/>
    </source>
</evidence>
<dbReference type="InterPro" id="IPR057016">
    <property type="entry name" value="EndoS_F2-like_TIM-barrel"/>
</dbReference>
<keyword evidence="5" id="KW-0326">Glycosidase</keyword>
<evidence type="ECO:0000256" key="4">
    <source>
        <dbReference type="ARBA" id="ARBA00022801"/>
    </source>
</evidence>
<feature type="chain" id="PRO_5038989526" description="mannosyl-glycoprotein endo-beta-N-acetylglucosaminidase" evidence="7">
    <location>
        <begin position="29"/>
        <end position="394"/>
    </location>
</feature>
<keyword evidence="4" id="KW-0378">Hydrolase</keyword>
<dbReference type="Proteomes" id="UP000053719">
    <property type="component" value="Unassembled WGS sequence"/>
</dbReference>
<dbReference type="GO" id="GO:0005975">
    <property type="term" value="P:carbohydrate metabolic process"/>
    <property type="evidence" value="ECO:0007669"/>
    <property type="project" value="InterPro"/>
</dbReference>
<dbReference type="PROSITE" id="PS01095">
    <property type="entry name" value="GH18_1"/>
    <property type="match status" value="1"/>
</dbReference>
<comment type="similarity">
    <text evidence="1">Belongs to the glycosyl hydrolase 18 family.</text>
</comment>
<evidence type="ECO:0000313" key="9">
    <source>
        <dbReference type="EMBL" id="KSU20258.1"/>
    </source>
</evidence>
<dbReference type="SUPFAM" id="SSF51445">
    <property type="entry name" value="(Trans)glycosidases"/>
    <property type="match status" value="1"/>
</dbReference>
<dbReference type="PATRIC" id="fig|1360.114.peg.1815"/>
<gene>
    <name evidence="9" type="ORF">M20_1567</name>
</gene>